<dbReference type="AlphaFoldDB" id="A0A224Y2I9"/>
<protein>
    <submittedName>
        <fullName evidence="2">Pancreatic trypsin inhibitor</fullName>
    </submittedName>
</protein>
<keyword evidence="1" id="KW-0732">Signal</keyword>
<name>A0A224Y2I9_9ACAR</name>
<dbReference type="InterPro" id="IPR036880">
    <property type="entry name" value="Kunitz_BPTI_sf"/>
</dbReference>
<dbReference type="Gene3D" id="4.10.410.10">
    <property type="entry name" value="Pancreatic trypsin inhibitor Kunitz domain"/>
    <property type="match status" value="1"/>
</dbReference>
<accession>A0A224Y2I9</accession>
<sequence length="109" mass="11913">MASPCIAPITRLLMLLFFLAATHAAVNLEERILNDPQQCNRRLAGQCAYPQACECSPSLGFGSSFENVYYFSHITNQCEQGGEEDNCNGGFTSLADCRRHCPGKPPAAR</sequence>
<proteinExistence type="predicted"/>
<reference evidence="2" key="1">
    <citation type="journal article" date="2017" name="Parasit. Vectors">
        <title>Sialotranscriptomics of Rhipicephalus zambeziensis reveals intricate expression profiles of secretory proteins and suggests tight temporal transcriptional regulation during blood-feeding.</title>
        <authorList>
            <person name="de Castro M.H."/>
            <person name="de Klerk D."/>
            <person name="Pienaar R."/>
            <person name="Rees D.J.G."/>
            <person name="Mans B.J."/>
        </authorList>
    </citation>
    <scope>NUCLEOTIDE SEQUENCE</scope>
    <source>
        <tissue evidence="2">Salivary glands</tissue>
    </source>
</reference>
<dbReference type="SUPFAM" id="SSF57362">
    <property type="entry name" value="BPTI-like"/>
    <property type="match status" value="1"/>
</dbReference>
<feature type="chain" id="PRO_5012013693" evidence="1">
    <location>
        <begin position="25"/>
        <end position="109"/>
    </location>
</feature>
<dbReference type="GO" id="GO:0004867">
    <property type="term" value="F:serine-type endopeptidase inhibitor activity"/>
    <property type="evidence" value="ECO:0007669"/>
    <property type="project" value="InterPro"/>
</dbReference>
<evidence type="ECO:0000256" key="1">
    <source>
        <dbReference type="SAM" id="SignalP"/>
    </source>
</evidence>
<evidence type="ECO:0000313" key="2">
    <source>
        <dbReference type="EMBL" id="MAA11766.1"/>
    </source>
</evidence>
<organism evidence="2">
    <name type="scientific">Rhipicephalus zambeziensis</name>
    <dbReference type="NCBI Taxonomy" id="60191"/>
    <lineage>
        <taxon>Eukaryota</taxon>
        <taxon>Metazoa</taxon>
        <taxon>Ecdysozoa</taxon>
        <taxon>Arthropoda</taxon>
        <taxon>Chelicerata</taxon>
        <taxon>Arachnida</taxon>
        <taxon>Acari</taxon>
        <taxon>Parasitiformes</taxon>
        <taxon>Ixodida</taxon>
        <taxon>Ixodoidea</taxon>
        <taxon>Ixodidae</taxon>
        <taxon>Rhipicephalinae</taxon>
        <taxon>Rhipicephalus</taxon>
        <taxon>Rhipicephalus</taxon>
    </lineage>
</organism>
<dbReference type="EMBL" id="GFPF01000620">
    <property type="protein sequence ID" value="MAA11766.1"/>
    <property type="molecule type" value="Transcribed_RNA"/>
</dbReference>
<feature type="signal peptide" evidence="1">
    <location>
        <begin position="1"/>
        <end position="24"/>
    </location>
</feature>